<evidence type="ECO:0000256" key="6">
    <source>
        <dbReference type="ARBA" id="ARBA00022729"/>
    </source>
</evidence>
<evidence type="ECO:0000256" key="3">
    <source>
        <dbReference type="ARBA" id="ARBA00022448"/>
    </source>
</evidence>
<evidence type="ECO:0000256" key="10">
    <source>
        <dbReference type="ARBA" id="ARBA00023237"/>
    </source>
</evidence>
<dbReference type="PANTHER" id="PTHR34501">
    <property type="entry name" value="PROTEIN YDDL-RELATED"/>
    <property type="match status" value="1"/>
</dbReference>
<comment type="subunit">
    <text evidence="2">Homotrimer.</text>
</comment>
<feature type="chain" id="PRO_5047420692" evidence="11">
    <location>
        <begin position="21"/>
        <end position="339"/>
    </location>
</feature>
<organism evidence="13 14">
    <name type="scientific">Bacterioplanoides pacificum</name>
    <dbReference type="NCBI Taxonomy" id="1171596"/>
    <lineage>
        <taxon>Bacteria</taxon>
        <taxon>Pseudomonadati</taxon>
        <taxon>Pseudomonadota</taxon>
        <taxon>Gammaproteobacteria</taxon>
        <taxon>Oceanospirillales</taxon>
        <taxon>Oceanospirillaceae</taxon>
        <taxon>Bacterioplanoides</taxon>
    </lineage>
</organism>
<keyword evidence="10" id="KW-0998">Cell outer membrane</keyword>
<name>A0ABV7VQ25_9GAMM</name>
<keyword evidence="3" id="KW-0813">Transport</keyword>
<dbReference type="Proteomes" id="UP001595722">
    <property type="component" value="Unassembled WGS sequence"/>
</dbReference>
<dbReference type="InterPro" id="IPR050298">
    <property type="entry name" value="Gram-neg_bact_OMP"/>
</dbReference>
<reference evidence="14" key="1">
    <citation type="journal article" date="2019" name="Int. J. Syst. Evol. Microbiol.">
        <title>The Global Catalogue of Microorganisms (GCM) 10K type strain sequencing project: providing services to taxonomists for standard genome sequencing and annotation.</title>
        <authorList>
            <consortium name="The Broad Institute Genomics Platform"/>
            <consortium name="The Broad Institute Genome Sequencing Center for Infectious Disease"/>
            <person name="Wu L."/>
            <person name="Ma J."/>
        </authorList>
    </citation>
    <scope>NUCLEOTIDE SEQUENCE [LARGE SCALE GENOMIC DNA]</scope>
    <source>
        <strain evidence="14">KCTC 42424</strain>
    </source>
</reference>
<keyword evidence="6 11" id="KW-0732">Signal</keyword>
<dbReference type="EMBL" id="JBHRYB010000001">
    <property type="protein sequence ID" value="MFC3678876.1"/>
    <property type="molecule type" value="Genomic_DNA"/>
</dbReference>
<evidence type="ECO:0000256" key="4">
    <source>
        <dbReference type="ARBA" id="ARBA00022452"/>
    </source>
</evidence>
<dbReference type="Gene3D" id="2.40.160.10">
    <property type="entry name" value="Porin"/>
    <property type="match status" value="1"/>
</dbReference>
<evidence type="ECO:0000256" key="8">
    <source>
        <dbReference type="ARBA" id="ARBA00023114"/>
    </source>
</evidence>
<protein>
    <submittedName>
        <fullName evidence="13">Porin</fullName>
    </submittedName>
</protein>
<keyword evidence="7" id="KW-0406">Ion transport</keyword>
<evidence type="ECO:0000313" key="14">
    <source>
        <dbReference type="Proteomes" id="UP001595722"/>
    </source>
</evidence>
<dbReference type="PROSITE" id="PS00430">
    <property type="entry name" value="TONB_DEPENDENT_REC_1"/>
    <property type="match status" value="1"/>
</dbReference>
<feature type="signal peptide" evidence="11">
    <location>
        <begin position="1"/>
        <end position="20"/>
    </location>
</feature>
<dbReference type="InterPro" id="IPR010916">
    <property type="entry name" value="TonB_box_CS"/>
</dbReference>
<proteinExistence type="predicted"/>
<evidence type="ECO:0000256" key="7">
    <source>
        <dbReference type="ARBA" id="ARBA00023065"/>
    </source>
</evidence>
<comment type="caution">
    <text evidence="13">The sequence shown here is derived from an EMBL/GenBank/DDBJ whole genome shotgun (WGS) entry which is preliminary data.</text>
</comment>
<dbReference type="SUPFAM" id="SSF56935">
    <property type="entry name" value="Porins"/>
    <property type="match status" value="1"/>
</dbReference>
<evidence type="ECO:0000313" key="13">
    <source>
        <dbReference type="EMBL" id="MFC3678876.1"/>
    </source>
</evidence>
<feature type="domain" description="Porin" evidence="12">
    <location>
        <begin position="10"/>
        <end position="310"/>
    </location>
</feature>
<dbReference type="CDD" id="cd00342">
    <property type="entry name" value="gram_neg_porins"/>
    <property type="match status" value="1"/>
</dbReference>
<dbReference type="RefSeq" id="WP_376864421.1">
    <property type="nucleotide sequence ID" value="NZ_JBHRYB010000001.1"/>
</dbReference>
<evidence type="ECO:0000259" key="12">
    <source>
        <dbReference type="Pfam" id="PF13609"/>
    </source>
</evidence>
<keyword evidence="8" id="KW-0626">Porin</keyword>
<evidence type="ECO:0000256" key="5">
    <source>
        <dbReference type="ARBA" id="ARBA00022692"/>
    </source>
</evidence>
<gene>
    <name evidence="13" type="ORF">ACFOMG_01960</name>
</gene>
<accession>A0ABV7VQ25</accession>
<evidence type="ECO:0000256" key="1">
    <source>
        <dbReference type="ARBA" id="ARBA00004571"/>
    </source>
</evidence>
<keyword evidence="5" id="KW-0812">Transmembrane</keyword>
<dbReference type="InterPro" id="IPR033900">
    <property type="entry name" value="Gram_neg_porin_domain"/>
</dbReference>
<keyword evidence="14" id="KW-1185">Reference proteome</keyword>
<evidence type="ECO:0000256" key="9">
    <source>
        <dbReference type="ARBA" id="ARBA00023136"/>
    </source>
</evidence>
<dbReference type="Pfam" id="PF13609">
    <property type="entry name" value="Porin_4"/>
    <property type="match status" value="1"/>
</dbReference>
<sequence>MKKTLISGIVLTTLCATAQAENPVNTDVYGSLRIGLDHIGANSNDDGLNGRDFLSRVGIKANQQLSDTLQVTGQLEYGMDADIKQKNEPRLRLANVGVKGNFGAVYYGSQTTLWHKLVRGAYFSDGNDSLRQGAIRDDDLIQYYYQQGGLLLAAGLQAEERDGDDIDQYMAGAEYQLGALKLQAAYSKDNRGNNKGDLLGARIWYKINDAFTLSALSHQASKDYDLYSGNSSGDVKTDSVKAVSSCSAEKRATHALYAQYRFGANMLHSRYAINQCDDAGDADSVKVEYVRFISKKFRTWLSYEYITQDDDRLEVASAGTAKASEENISAIQLGARFDF</sequence>
<keyword evidence="4" id="KW-1134">Transmembrane beta strand</keyword>
<dbReference type="InterPro" id="IPR023614">
    <property type="entry name" value="Porin_dom_sf"/>
</dbReference>
<keyword evidence="9" id="KW-0472">Membrane</keyword>
<dbReference type="PANTHER" id="PTHR34501:SF9">
    <property type="entry name" value="MAJOR OUTER MEMBRANE PROTEIN P.IA"/>
    <property type="match status" value="1"/>
</dbReference>
<evidence type="ECO:0000256" key="2">
    <source>
        <dbReference type="ARBA" id="ARBA00011233"/>
    </source>
</evidence>
<evidence type="ECO:0000256" key="11">
    <source>
        <dbReference type="SAM" id="SignalP"/>
    </source>
</evidence>
<comment type="subcellular location">
    <subcellularLocation>
        <location evidence="1">Cell outer membrane</location>
        <topology evidence="1">Multi-pass membrane protein</topology>
    </subcellularLocation>
</comment>